<feature type="domain" description="GST N-terminal" evidence="1">
    <location>
        <begin position="2"/>
        <end position="82"/>
    </location>
</feature>
<evidence type="ECO:0000259" key="1">
    <source>
        <dbReference type="PROSITE" id="PS50404"/>
    </source>
</evidence>
<dbReference type="CDD" id="cd03194">
    <property type="entry name" value="GST_C_3"/>
    <property type="match status" value="1"/>
</dbReference>
<dbReference type="SUPFAM" id="SSF47616">
    <property type="entry name" value="GST C-terminal domain-like"/>
    <property type="match status" value="1"/>
</dbReference>
<dbReference type="PROSITE" id="PS50404">
    <property type="entry name" value="GST_NTER"/>
    <property type="match status" value="1"/>
</dbReference>
<protein>
    <submittedName>
        <fullName evidence="2">Glutathione S-transferase</fullName>
    </submittedName>
</protein>
<organism evidence="2 3">
    <name type="scientific">Chitinimonas taiwanensis DSM 18899</name>
    <dbReference type="NCBI Taxonomy" id="1121279"/>
    <lineage>
        <taxon>Bacteria</taxon>
        <taxon>Pseudomonadati</taxon>
        <taxon>Pseudomonadota</taxon>
        <taxon>Betaproteobacteria</taxon>
        <taxon>Neisseriales</taxon>
        <taxon>Chitinibacteraceae</taxon>
        <taxon>Chitinimonas</taxon>
    </lineage>
</organism>
<dbReference type="PANTHER" id="PTHR42673:SF4">
    <property type="entry name" value="MALEYLACETOACETATE ISOMERASE"/>
    <property type="match status" value="1"/>
</dbReference>
<evidence type="ECO:0000313" key="2">
    <source>
        <dbReference type="EMBL" id="SFZ74435.1"/>
    </source>
</evidence>
<keyword evidence="2" id="KW-0808">Transferase</keyword>
<dbReference type="FunFam" id="3.40.30.10:FF:000206">
    <property type="entry name" value="Probable glutathione S-transferase"/>
    <property type="match status" value="1"/>
</dbReference>
<dbReference type="SUPFAM" id="SSF52833">
    <property type="entry name" value="Thioredoxin-like"/>
    <property type="match status" value="1"/>
</dbReference>
<proteinExistence type="predicted"/>
<dbReference type="GO" id="GO:0016034">
    <property type="term" value="F:maleylacetoacetate isomerase activity"/>
    <property type="evidence" value="ECO:0007669"/>
    <property type="project" value="TreeGrafter"/>
</dbReference>
<dbReference type="PANTHER" id="PTHR42673">
    <property type="entry name" value="MALEYLACETOACETATE ISOMERASE"/>
    <property type="match status" value="1"/>
</dbReference>
<dbReference type="Gene3D" id="3.40.30.10">
    <property type="entry name" value="Glutaredoxin"/>
    <property type="match status" value="1"/>
</dbReference>
<accession>A0A1K2HCE1</accession>
<evidence type="ECO:0000313" key="3">
    <source>
        <dbReference type="Proteomes" id="UP000186513"/>
    </source>
</evidence>
<dbReference type="Pfam" id="PF13409">
    <property type="entry name" value="GST_N_2"/>
    <property type="match status" value="1"/>
</dbReference>
<name>A0A1K2HCE1_9NEIS</name>
<dbReference type="Proteomes" id="UP000186513">
    <property type="component" value="Unassembled WGS sequence"/>
</dbReference>
<dbReference type="AlphaFoldDB" id="A0A1K2HCE1"/>
<dbReference type="RefSeq" id="WP_072427781.1">
    <property type="nucleotide sequence ID" value="NZ_FPKR01000004.1"/>
</dbReference>
<dbReference type="GO" id="GO:0006749">
    <property type="term" value="P:glutathione metabolic process"/>
    <property type="evidence" value="ECO:0007669"/>
    <property type="project" value="TreeGrafter"/>
</dbReference>
<sequence>MLQLVIGNKAYSSWSLRPWLLLQQFGIPFEEVLIPLYAPDTASQILRYSPTGKVPCLLDGPIQVWESIAICEYLAERYPEHAMWPRDIAQRAEARALAAEMHAGFGALRTHHPMNVRKVKPARPLRPDVASELNRFGAMVADLRGRFAAHGPFLMGEFSILDAMYAPVATRCRTYSLPLPQAAQAWVDHMLALPAMQSWFAAAQAEPWVVEATEAAGE</sequence>
<dbReference type="EMBL" id="FPKR01000004">
    <property type="protein sequence ID" value="SFZ74435.1"/>
    <property type="molecule type" value="Genomic_DNA"/>
</dbReference>
<dbReference type="STRING" id="1121279.SAMN02745887_01251"/>
<dbReference type="OrthoDB" id="9799538at2"/>
<dbReference type="InterPro" id="IPR004045">
    <property type="entry name" value="Glutathione_S-Trfase_N"/>
</dbReference>
<dbReference type="GO" id="GO:0004364">
    <property type="term" value="F:glutathione transferase activity"/>
    <property type="evidence" value="ECO:0007669"/>
    <property type="project" value="TreeGrafter"/>
</dbReference>
<dbReference type="Gene3D" id="1.20.1050.10">
    <property type="match status" value="1"/>
</dbReference>
<keyword evidence="3" id="KW-1185">Reference proteome</keyword>
<dbReference type="InterPro" id="IPR036249">
    <property type="entry name" value="Thioredoxin-like_sf"/>
</dbReference>
<dbReference type="InterPro" id="IPR040079">
    <property type="entry name" value="Glutathione_S-Trfase"/>
</dbReference>
<dbReference type="InterPro" id="IPR036282">
    <property type="entry name" value="Glutathione-S-Trfase_C_sf"/>
</dbReference>
<dbReference type="CDD" id="cd03043">
    <property type="entry name" value="GST_N_1"/>
    <property type="match status" value="1"/>
</dbReference>
<gene>
    <name evidence="2" type="ORF">SAMN02745887_01251</name>
</gene>
<dbReference type="SFLD" id="SFLDS00019">
    <property type="entry name" value="Glutathione_Transferase_(cytos"/>
    <property type="match status" value="1"/>
</dbReference>
<dbReference type="GO" id="GO:0006559">
    <property type="term" value="P:L-phenylalanine catabolic process"/>
    <property type="evidence" value="ECO:0007669"/>
    <property type="project" value="TreeGrafter"/>
</dbReference>
<reference evidence="2 3" key="1">
    <citation type="submission" date="2016-11" db="EMBL/GenBank/DDBJ databases">
        <authorList>
            <person name="Jaros S."/>
            <person name="Januszkiewicz K."/>
            <person name="Wedrychowicz H."/>
        </authorList>
    </citation>
    <scope>NUCLEOTIDE SEQUENCE [LARGE SCALE GENOMIC DNA]</scope>
    <source>
        <strain evidence="2 3">DSM 18899</strain>
    </source>
</reference>